<feature type="transmembrane region" description="Helical" evidence="1">
    <location>
        <begin position="20"/>
        <end position="38"/>
    </location>
</feature>
<evidence type="ECO:0000256" key="1">
    <source>
        <dbReference type="SAM" id="Phobius"/>
    </source>
</evidence>
<gene>
    <name evidence="2" type="ORF">EYC84_002081</name>
</gene>
<evidence type="ECO:0000313" key="2">
    <source>
        <dbReference type="EMBL" id="KAA8572170.1"/>
    </source>
</evidence>
<protein>
    <submittedName>
        <fullName evidence="2">Uncharacterized protein</fullName>
    </submittedName>
</protein>
<dbReference type="Proteomes" id="UP000322873">
    <property type="component" value="Unassembled WGS sequence"/>
</dbReference>
<keyword evidence="1" id="KW-1133">Transmembrane helix</keyword>
<name>A0A5M9JU70_MONFR</name>
<evidence type="ECO:0000313" key="3">
    <source>
        <dbReference type="Proteomes" id="UP000322873"/>
    </source>
</evidence>
<organism evidence="2 3">
    <name type="scientific">Monilinia fructicola</name>
    <name type="common">Brown rot fungus</name>
    <name type="synonym">Ciboria fructicola</name>
    <dbReference type="NCBI Taxonomy" id="38448"/>
    <lineage>
        <taxon>Eukaryota</taxon>
        <taxon>Fungi</taxon>
        <taxon>Dikarya</taxon>
        <taxon>Ascomycota</taxon>
        <taxon>Pezizomycotina</taxon>
        <taxon>Leotiomycetes</taxon>
        <taxon>Helotiales</taxon>
        <taxon>Sclerotiniaceae</taxon>
        <taxon>Monilinia</taxon>
    </lineage>
</organism>
<dbReference type="AlphaFoldDB" id="A0A5M9JU70"/>
<feature type="transmembrane region" description="Helical" evidence="1">
    <location>
        <begin position="50"/>
        <end position="71"/>
    </location>
</feature>
<comment type="caution">
    <text evidence="2">The sequence shown here is derived from an EMBL/GenBank/DDBJ whole genome shotgun (WGS) entry which is preliminary data.</text>
</comment>
<accession>A0A5M9JU70</accession>
<keyword evidence="1" id="KW-0472">Membrane</keyword>
<dbReference type="EMBL" id="VICG01000005">
    <property type="protein sequence ID" value="KAA8572170.1"/>
    <property type="molecule type" value="Genomic_DNA"/>
</dbReference>
<proteinExistence type="predicted"/>
<reference evidence="2 3" key="1">
    <citation type="submission" date="2019-06" db="EMBL/GenBank/DDBJ databases">
        <title>Genome Sequence of the Brown Rot Fungal Pathogen Monilinia fructicola.</title>
        <authorList>
            <person name="De Miccolis Angelini R.M."/>
            <person name="Landi L."/>
            <person name="Abate D."/>
            <person name="Pollastro S."/>
            <person name="Romanazzi G."/>
            <person name="Faretra F."/>
        </authorList>
    </citation>
    <scope>NUCLEOTIDE SEQUENCE [LARGE SCALE GENOMIC DNA]</scope>
    <source>
        <strain evidence="2 3">Mfrc123</strain>
    </source>
</reference>
<sequence>MDCVFHSFIISISYDSPLYAWLWLWLCLCLGFCLPISLPHIILSSLNSHLSLLISQFIQIHSISFFIIHHLPSFIHESAMLIYFQKP</sequence>
<keyword evidence="1" id="KW-0812">Transmembrane</keyword>
<keyword evidence="3" id="KW-1185">Reference proteome</keyword>